<dbReference type="RefSeq" id="WP_338575781.1">
    <property type="nucleotide sequence ID" value="NZ_CP146369.1"/>
</dbReference>
<reference evidence="2 3" key="1">
    <citation type="submission" date="2024-02" db="EMBL/GenBank/DDBJ databases">
        <title>Distribution and functional of Brevundimonas-related endobacteria within Verticillium dahliae.</title>
        <authorList>
            <person name="Zeng H."/>
        </authorList>
    </citation>
    <scope>NUCLEOTIDE SEQUENCE [LARGE SCALE GENOMIC DNA]</scope>
    <source>
        <strain evidence="2 3">TRM 44200</strain>
    </source>
</reference>
<dbReference type="InterPro" id="IPR001387">
    <property type="entry name" value="Cro/C1-type_HTH"/>
</dbReference>
<dbReference type="SMART" id="SM00530">
    <property type="entry name" value="HTH_XRE"/>
    <property type="match status" value="1"/>
</dbReference>
<dbReference type="Gene3D" id="1.10.260.40">
    <property type="entry name" value="lambda repressor-like DNA-binding domains"/>
    <property type="match status" value="1"/>
</dbReference>
<accession>A0ABZ2I891</accession>
<name>A0ABZ2I891_9CAUL</name>
<evidence type="ECO:0000313" key="3">
    <source>
        <dbReference type="Proteomes" id="UP001363460"/>
    </source>
</evidence>
<keyword evidence="3" id="KW-1185">Reference proteome</keyword>
<evidence type="ECO:0000259" key="1">
    <source>
        <dbReference type="PROSITE" id="PS50943"/>
    </source>
</evidence>
<dbReference type="EMBL" id="CP146369">
    <property type="protein sequence ID" value="WWT53851.1"/>
    <property type="molecule type" value="Genomic_DNA"/>
</dbReference>
<dbReference type="Proteomes" id="UP001363460">
    <property type="component" value="Chromosome"/>
</dbReference>
<dbReference type="Pfam" id="PF01381">
    <property type="entry name" value="HTH_3"/>
    <property type="match status" value="1"/>
</dbReference>
<protein>
    <submittedName>
        <fullName evidence="2">Helix-turn-helix transcriptional regulator</fullName>
    </submittedName>
</protein>
<dbReference type="SUPFAM" id="SSF47413">
    <property type="entry name" value="lambda repressor-like DNA-binding domains"/>
    <property type="match status" value="1"/>
</dbReference>
<dbReference type="CDD" id="cd00093">
    <property type="entry name" value="HTH_XRE"/>
    <property type="match status" value="1"/>
</dbReference>
<sequence>MDVSALRQELGLSLGEFAAKVGLTSRGHMSEIERGLTQPSVRVAIEIEKLSAGRLPAASLNDDVALIEKFRGLQ</sequence>
<organism evidence="2 3">
    <name type="scientific">Brevundimonas olei</name>
    <dbReference type="NCBI Taxonomy" id="657642"/>
    <lineage>
        <taxon>Bacteria</taxon>
        <taxon>Pseudomonadati</taxon>
        <taxon>Pseudomonadota</taxon>
        <taxon>Alphaproteobacteria</taxon>
        <taxon>Caulobacterales</taxon>
        <taxon>Caulobacteraceae</taxon>
        <taxon>Brevundimonas</taxon>
    </lineage>
</organism>
<proteinExistence type="predicted"/>
<dbReference type="InterPro" id="IPR010982">
    <property type="entry name" value="Lambda_DNA-bd_dom_sf"/>
</dbReference>
<dbReference type="PROSITE" id="PS50943">
    <property type="entry name" value="HTH_CROC1"/>
    <property type="match status" value="1"/>
</dbReference>
<feature type="domain" description="HTH cro/C1-type" evidence="1">
    <location>
        <begin position="3"/>
        <end position="50"/>
    </location>
</feature>
<evidence type="ECO:0000313" key="2">
    <source>
        <dbReference type="EMBL" id="WWT53851.1"/>
    </source>
</evidence>
<gene>
    <name evidence="2" type="ORF">V8J38_11355</name>
</gene>